<dbReference type="PANTHER" id="PTHR46014">
    <property type="entry name" value="TETRATRICOPEPTIDE REPEAT PROTEIN 1"/>
    <property type="match status" value="1"/>
</dbReference>
<feature type="coiled-coil region" evidence="1">
    <location>
        <begin position="169"/>
        <end position="209"/>
    </location>
</feature>
<feature type="compositionally biased region" description="Basic and acidic residues" evidence="2">
    <location>
        <begin position="17"/>
        <end position="26"/>
    </location>
</feature>
<keyword evidence="4" id="KW-1185">Reference proteome</keyword>
<gene>
    <name evidence="3" type="ORF">CC1G_03692</name>
</gene>
<organism evidence="3 4">
    <name type="scientific">Coprinopsis cinerea (strain Okayama-7 / 130 / ATCC MYA-4618 / FGSC 9003)</name>
    <name type="common">Inky cap fungus</name>
    <name type="synonym">Hormographiella aspergillata</name>
    <dbReference type="NCBI Taxonomy" id="240176"/>
    <lineage>
        <taxon>Eukaryota</taxon>
        <taxon>Fungi</taxon>
        <taxon>Dikarya</taxon>
        <taxon>Basidiomycota</taxon>
        <taxon>Agaricomycotina</taxon>
        <taxon>Agaricomycetes</taxon>
        <taxon>Agaricomycetidae</taxon>
        <taxon>Agaricales</taxon>
        <taxon>Agaricineae</taxon>
        <taxon>Psathyrellaceae</taxon>
        <taxon>Coprinopsis</taxon>
    </lineage>
</organism>
<evidence type="ECO:0000313" key="3">
    <source>
        <dbReference type="EMBL" id="EAU92905.2"/>
    </source>
</evidence>
<reference evidence="3 4" key="1">
    <citation type="journal article" date="2010" name="Proc. Natl. Acad. Sci. U.S.A.">
        <title>Insights into evolution of multicellular fungi from the assembled chromosomes of the mushroom Coprinopsis cinerea (Coprinus cinereus).</title>
        <authorList>
            <person name="Stajich J.E."/>
            <person name="Wilke S.K."/>
            <person name="Ahren D."/>
            <person name="Au C.H."/>
            <person name="Birren B.W."/>
            <person name="Borodovsky M."/>
            <person name="Burns C."/>
            <person name="Canback B."/>
            <person name="Casselton L.A."/>
            <person name="Cheng C.K."/>
            <person name="Deng J."/>
            <person name="Dietrich F.S."/>
            <person name="Fargo D.C."/>
            <person name="Farman M.L."/>
            <person name="Gathman A.C."/>
            <person name="Goldberg J."/>
            <person name="Guigo R."/>
            <person name="Hoegger P.J."/>
            <person name="Hooker J.B."/>
            <person name="Huggins A."/>
            <person name="James T.Y."/>
            <person name="Kamada T."/>
            <person name="Kilaru S."/>
            <person name="Kodira C."/>
            <person name="Kues U."/>
            <person name="Kupfer D."/>
            <person name="Kwan H.S."/>
            <person name="Lomsadze A."/>
            <person name="Li W."/>
            <person name="Lilly W.W."/>
            <person name="Ma L.J."/>
            <person name="Mackey A.J."/>
            <person name="Manning G."/>
            <person name="Martin F."/>
            <person name="Muraguchi H."/>
            <person name="Natvig D.O."/>
            <person name="Palmerini H."/>
            <person name="Ramesh M.A."/>
            <person name="Rehmeyer C.J."/>
            <person name="Roe B.A."/>
            <person name="Shenoy N."/>
            <person name="Stanke M."/>
            <person name="Ter-Hovhannisyan V."/>
            <person name="Tunlid A."/>
            <person name="Velagapudi R."/>
            <person name="Vision T.J."/>
            <person name="Zeng Q."/>
            <person name="Zolan M.E."/>
            <person name="Pukkila P.J."/>
        </authorList>
    </citation>
    <scope>NUCLEOTIDE SEQUENCE [LARGE SCALE GENOMIC DNA]</scope>
    <source>
        <strain evidence="4">Okayama-7 / 130 / ATCC MYA-4618 / FGSC 9003</strain>
    </source>
</reference>
<dbReference type="PANTHER" id="PTHR46014:SF1">
    <property type="entry name" value="TETRATRICOPEPTIDE REPEAT PROTEIN 1"/>
    <property type="match status" value="1"/>
</dbReference>
<dbReference type="Proteomes" id="UP000001861">
    <property type="component" value="Unassembled WGS sequence"/>
</dbReference>
<keyword evidence="1" id="KW-0175">Coiled coil</keyword>
<sequence length="252" mass="27986">MTTSSNPHFDIVARLQDASERKSDGNDHFRQARWNEALIAYQAGLNRLPQRRSEADVTSDVSEDDDNERHHSVATSIEGDPAEESLDANPGGGEVLLSEDNEREVMQLRSVLYANIAACHVKLTTDTTEGEHKEAVDACTQALKDNPTYEKALHRRATANETINTWSSLTAAQEDYKALQQLAKSSLQKSEIETKLKNLQPRLEAAQKKETAEMVDKLKGFGNSILGRFGLSTDNFKFEPNGQGGYSMNFVQ</sequence>
<accession>A8N1Z9</accession>
<dbReference type="GeneID" id="6005324"/>
<protein>
    <recommendedName>
        <fullName evidence="5">TPR-like protein</fullName>
    </recommendedName>
</protein>
<feature type="region of interest" description="Disordered" evidence="2">
    <location>
        <begin position="50"/>
        <end position="96"/>
    </location>
</feature>
<comment type="caution">
    <text evidence="3">The sequence shown here is derived from an EMBL/GenBank/DDBJ whole genome shotgun (WGS) entry which is preliminary data.</text>
</comment>
<dbReference type="EMBL" id="AACS02000001">
    <property type="protein sequence ID" value="EAU92905.2"/>
    <property type="molecule type" value="Genomic_DNA"/>
</dbReference>
<dbReference type="eggNOG" id="KOG4234">
    <property type="taxonomic scope" value="Eukaryota"/>
</dbReference>
<dbReference type="SUPFAM" id="SSF48452">
    <property type="entry name" value="TPR-like"/>
    <property type="match status" value="1"/>
</dbReference>
<dbReference type="VEuPathDB" id="FungiDB:CC1G_03692"/>
<dbReference type="HOGENOM" id="CLU_058463_0_0_1"/>
<proteinExistence type="predicted"/>
<dbReference type="RefSeq" id="XP_001828898.2">
    <property type="nucleotide sequence ID" value="XM_001828846.2"/>
</dbReference>
<dbReference type="KEGG" id="cci:CC1G_03692"/>
<dbReference type="OrthoDB" id="1872379at2759"/>
<dbReference type="STRING" id="240176.A8N1Z9"/>
<dbReference type="AlphaFoldDB" id="A8N1Z9"/>
<dbReference type="OMA" id="EGNDHFR"/>
<dbReference type="InParanoid" id="A8N1Z9"/>
<dbReference type="Gene3D" id="1.25.40.10">
    <property type="entry name" value="Tetratricopeptide repeat domain"/>
    <property type="match status" value="1"/>
</dbReference>
<evidence type="ECO:0008006" key="5">
    <source>
        <dbReference type="Google" id="ProtNLM"/>
    </source>
</evidence>
<evidence type="ECO:0000256" key="1">
    <source>
        <dbReference type="SAM" id="Coils"/>
    </source>
</evidence>
<name>A8N1Z9_COPC7</name>
<evidence type="ECO:0000313" key="4">
    <source>
        <dbReference type="Proteomes" id="UP000001861"/>
    </source>
</evidence>
<dbReference type="InterPro" id="IPR011990">
    <property type="entry name" value="TPR-like_helical_dom_sf"/>
</dbReference>
<evidence type="ECO:0000256" key="2">
    <source>
        <dbReference type="SAM" id="MobiDB-lite"/>
    </source>
</evidence>
<dbReference type="InterPro" id="IPR052769">
    <property type="entry name" value="TPR_domain_protein"/>
</dbReference>
<feature type="region of interest" description="Disordered" evidence="2">
    <location>
        <begin position="1"/>
        <end position="26"/>
    </location>
</feature>